<accession>A0A0N7L7B5</accession>
<feature type="coiled-coil region" evidence="1">
    <location>
        <begin position="113"/>
        <end position="178"/>
    </location>
</feature>
<dbReference type="OrthoDB" id="96733at2759"/>
<reference evidence="3" key="1">
    <citation type="submission" date="2014-09" db="EMBL/GenBank/DDBJ databases">
        <authorList>
            <person name="Sharma Rahul"/>
            <person name="Thines Marco"/>
        </authorList>
    </citation>
    <scope>NUCLEOTIDE SEQUENCE [LARGE SCALE GENOMIC DNA]</scope>
</reference>
<keyword evidence="3" id="KW-1185">Reference proteome</keyword>
<dbReference type="RefSeq" id="XP_024582980.1">
    <property type="nucleotide sequence ID" value="XM_024717486.1"/>
</dbReference>
<name>A0A0N7L7B5_PLAHL</name>
<organism evidence="2 3">
    <name type="scientific">Plasmopara halstedii</name>
    <name type="common">Downy mildew of sunflower</name>
    <dbReference type="NCBI Taxonomy" id="4781"/>
    <lineage>
        <taxon>Eukaryota</taxon>
        <taxon>Sar</taxon>
        <taxon>Stramenopiles</taxon>
        <taxon>Oomycota</taxon>
        <taxon>Peronosporomycetes</taxon>
        <taxon>Peronosporales</taxon>
        <taxon>Peronosporaceae</taxon>
        <taxon>Plasmopara</taxon>
    </lineage>
</organism>
<evidence type="ECO:0000313" key="3">
    <source>
        <dbReference type="Proteomes" id="UP000054928"/>
    </source>
</evidence>
<dbReference type="Proteomes" id="UP000054928">
    <property type="component" value="Unassembled WGS sequence"/>
</dbReference>
<dbReference type="OMA" id="VVHETHQ"/>
<sequence length="195" mass="22505">MVPELQSLFAGRSIDDLEPIDQELLSLIVANDIDTVLPKEVGDCDVKYVDDFTPLIRTSTPTAVDAYNPGFSKREVQDLLTMLAPEPLKIPKMVRCYSEPIQKIGKRTKKCTYAVRRKEVARLREESKLLERRLHQMSMNRMMSRQTREHAACEFYELAKSQEENERLRALVSSHEAKIRQADTYMAIVHQHQSV</sequence>
<protein>
    <submittedName>
        <fullName evidence="2">Uncharacterized protein</fullName>
    </submittedName>
</protein>
<dbReference type="AlphaFoldDB" id="A0A0N7L7B5"/>
<evidence type="ECO:0000313" key="2">
    <source>
        <dbReference type="EMBL" id="CEG46611.1"/>
    </source>
</evidence>
<evidence type="ECO:0000256" key="1">
    <source>
        <dbReference type="SAM" id="Coils"/>
    </source>
</evidence>
<dbReference type="EMBL" id="CCYD01002089">
    <property type="protein sequence ID" value="CEG46611.1"/>
    <property type="molecule type" value="Genomic_DNA"/>
</dbReference>
<keyword evidence="1" id="KW-0175">Coiled coil</keyword>
<proteinExistence type="predicted"/>
<dbReference type="GeneID" id="36398266"/>